<dbReference type="EMBL" id="QGNW01000008">
    <property type="protein sequence ID" value="RVX19712.1"/>
    <property type="molecule type" value="Genomic_DNA"/>
</dbReference>
<evidence type="ECO:0000313" key="3">
    <source>
        <dbReference type="Proteomes" id="UP000288805"/>
    </source>
</evidence>
<gene>
    <name evidence="2" type="ORF">CK203_005035</name>
</gene>
<feature type="compositionally biased region" description="Polar residues" evidence="1">
    <location>
        <begin position="125"/>
        <end position="142"/>
    </location>
</feature>
<protein>
    <submittedName>
        <fullName evidence="2">Uncharacterized protein</fullName>
    </submittedName>
</protein>
<evidence type="ECO:0000313" key="2">
    <source>
        <dbReference type="EMBL" id="RVX19712.1"/>
    </source>
</evidence>
<proteinExistence type="predicted"/>
<comment type="caution">
    <text evidence="2">The sequence shown here is derived from an EMBL/GenBank/DDBJ whole genome shotgun (WGS) entry which is preliminary data.</text>
</comment>
<dbReference type="Proteomes" id="UP000288805">
    <property type="component" value="Unassembled WGS sequence"/>
</dbReference>
<feature type="region of interest" description="Disordered" evidence="1">
    <location>
        <begin position="122"/>
        <end position="148"/>
    </location>
</feature>
<evidence type="ECO:0000256" key="1">
    <source>
        <dbReference type="SAM" id="MobiDB-lite"/>
    </source>
</evidence>
<dbReference type="InterPro" id="IPR040348">
    <property type="entry name" value="POLAR-like"/>
</dbReference>
<dbReference type="PANTHER" id="PTHR33476">
    <property type="entry name" value="EMB|CAB62613.1"/>
    <property type="match status" value="1"/>
</dbReference>
<dbReference type="GO" id="GO:0008356">
    <property type="term" value="P:asymmetric cell division"/>
    <property type="evidence" value="ECO:0007669"/>
    <property type="project" value="InterPro"/>
</dbReference>
<dbReference type="PANTHER" id="PTHR33476:SF22">
    <property type="entry name" value="PROTEIN POLAR LOCALIZATION DURING ASYMMETRIC DIVISION AND REDISTRIBUTION"/>
    <property type="match status" value="1"/>
</dbReference>
<organism evidence="2 3">
    <name type="scientific">Vitis vinifera</name>
    <name type="common">Grape</name>
    <dbReference type="NCBI Taxonomy" id="29760"/>
    <lineage>
        <taxon>Eukaryota</taxon>
        <taxon>Viridiplantae</taxon>
        <taxon>Streptophyta</taxon>
        <taxon>Embryophyta</taxon>
        <taxon>Tracheophyta</taxon>
        <taxon>Spermatophyta</taxon>
        <taxon>Magnoliopsida</taxon>
        <taxon>eudicotyledons</taxon>
        <taxon>Gunneridae</taxon>
        <taxon>Pentapetalae</taxon>
        <taxon>rosids</taxon>
        <taxon>Vitales</taxon>
        <taxon>Vitaceae</taxon>
        <taxon>Viteae</taxon>
        <taxon>Vitis</taxon>
    </lineage>
</organism>
<name>A0A438KEU1_VITVI</name>
<dbReference type="AlphaFoldDB" id="A0A438KEU1"/>
<reference evidence="2 3" key="1">
    <citation type="journal article" date="2018" name="PLoS Genet.">
        <title>Population sequencing reveals clonal diversity and ancestral inbreeding in the grapevine cultivar Chardonnay.</title>
        <authorList>
            <person name="Roach M.J."/>
            <person name="Johnson D.L."/>
            <person name="Bohlmann J."/>
            <person name="van Vuuren H.J."/>
            <person name="Jones S.J."/>
            <person name="Pretorius I.S."/>
            <person name="Schmidt S.A."/>
            <person name="Borneman A.R."/>
        </authorList>
    </citation>
    <scope>NUCLEOTIDE SEQUENCE [LARGE SCALE GENOMIC DNA]</scope>
    <source>
        <strain evidence="3">cv. Chardonnay</strain>
        <tissue evidence="2">Leaf</tissue>
    </source>
</reference>
<sequence>MPKIVILPDIVRVLRIHKSRWLGHKYIFHHCAIEKSIVDFLLLNELMYNQYLETDEILWQQDELEVINFPLEQHIKECLSTWEGFGLFFLAAASKHEFDKMKELRTQMEVILQDVKEELQRKHTISGSSDSNKTPAYSTTRAQEAPNF</sequence>
<accession>A0A438KEU1</accession>